<protein>
    <submittedName>
        <fullName evidence="8">Shikimate kinase</fullName>
        <ecNumber evidence="8">2.7.1.71</ecNumber>
    </submittedName>
</protein>
<accession>M2Y0U9</accession>
<dbReference type="SUPFAM" id="SSF52540">
    <property type="entry name" value="P-loop containing nucleoside triphosphate hydrolases"/>
    <property type="match status" value="1"/>
</dbReference>
<dbReference type="RefSeq" id="XP_005705959.1">
    <property type="nucleotide sequence ID" value="XM_005705902.1"/>
</dbReference>
<evidence type="ECO:0000256" key="7">
    <source>
        <dbReference type="ARBA" id="ARBA00023141"/>
    </source>
</evidence>
<dbReference type="OrthoDB" id="197068at2759"/>
<dbReference type="GO" id="GO:0005829">
    <property type="term" value="C:cytosol"/>
    <property type="evidence" value="ECO:0007669"/>
    <property type="project" value="TreeGrafter"/>
</dbReference>
<evidence type="ECO:0000313" key="9">
    <source>
        <dbReference type="Proteomes" id="UP000030680"/>
    </source>
</evidence>
<dbReference type="GeneID" id="17088237"/>
<reference evidence="9" key="1">
    <citation type="journal article" date="2013" name="Science">
        <title>Gene transfer from bacteria and archaea facilitated evolution of an extremophilic eukaryote.</title>
        <authorList>
            <person name="Schonknecht G."/>
            <person name="Chen W.H."/>
            <person name="Ternes C.M."/>
            <person name="Barbier G.G."/>
            <person name="Shrestha R.P."/>
            <person name="Stanke M."/>
            <person name="Brautigam A."/>
            <person name="Baker B.J."/>
            <person name="Banfield J.F."/>
            <person name="Garavito R.M."/>
            <person name="Carr K."/>
            <person name="Wilkerson C."/>
            <person name="Rensing S.A."/>
            <person name="Gagneul D."/>
            <person name="Dickenson N.E."/>
            <person name="Oesterhelt C."/>
            <person name="Lercher M.J."/>
            <person name="Weber A.P."/>
        </authorList>
    </citation>
    <scope>NUCLEOTIDE SEQUENCE [LARGE SCALE GENOMIC DNA]</scope>
    <source>
        <strain evidence="9">074W</strain>
    </source>
</reference>
<evidence type="ECO:0000313" key="8">
    <source>
        <dbReference type="EMBL" id="EME29439.1"/>
    </source>
</evidence>
<dbReference type="PANTHER" id="PTHR21087">
    <property type="entry name" value="SHIKIMATE KINASE"/>
    <property type="match status" value="1"/>
</dbReference>
<keyword evidence="3 8" id="KW-0808">Transferase</keyword>
<dbReference type="STRING" id="130081.M2Y0U9"/>
<dbReference type="GO" id="GO:0008652">
    <property type="term" value="P:amino acid biosynthetic process"/>
    <property type="evidence" value="ECO:0007669"/>
    <property type="project" value="UniProtKB-KW"/>
</dbReference>
<keyword evidence="9" id="KW-1185">Reference proteome</keyword>
<dbReference type="EC" id="2.7.1.71" evidence="8"/>
<dbReference type="GO" id="GO:0005524">
    <property type="term" value="F:ATP binding"/>
    <property type="evidence" value="ECO:0007669"/>
    <property type="project" value="UniProtKB-KW"/>
</dbReference>
<dbReference type="PANTHER" id="PTHR21087:SF16">
    <property type="entry name" value="SHIKIMATE KINASE 1, CHLOROPLASTIC"/>
    <property type="match status" value="1"/>
</dbReference>
<keyword evidence="5 8" id="KW-0418">Kinase</keyword>
<evidence type="ECO:0000256" key="3">
    <source>
        <dbReference type="ARBA" id="ARBA00022679"/>
    </source>
</evidence>
<proteinExistence type="inferred from homology"/>
<dbReference type="CDD" id="cd00464">
    <property type="entry name" value="SK"/>
    <property type="match status" value="1"/>
</dbReference>
<dbReference type="GO" id="GO:0004765">
    <property type="term" value="F:shikimate kinase activity"/>
    <property type="evidence" value="ECO:0007669"/>
    <property type="project" value="UniProtKB-EC"/>
</dbReference>
<dbReference type="EMBL" id="KB454508">
    <property type="protein sequence ID" value="EME29439.1"/>
    <property type="molecule type" value="Genomic_DNA"/>
</dbReference>
<dbReference type="InterPro" id="IPR000623">
    <property type="entry name" value="Shikimate_kinase/TSH1"/>
</dbReference>
<dbReference type="InterPro" id="IPR027417">
    <property type="entry name" value="P-loop_NTPase"/>
</dbReference>
<comment type="similarity">
    <text evidence="1">Belongs to the shikimate kinase family.</text>
</comment>
<organism evidence="8 9">
    <name type="scientific">Galdieria sulphuraria</name>
    <name type="common">Red alga</name>
    <dbReference type="NCBI Taxonomy" id="130081"/>
    <lineage>
        <taxon>Eukaryota</taxon>
        <taxon>Rhodophyta</taxon>
        <taxon>Bangiophyceae</taxon>
        <taxon>Galdieriales</taxon>
        <taxon>Galdieriaceae</taxon>
        <taxon>Galdieria</taxon>
    </lineage>
</organism>
<name>M2Y0U9_GALSU</name>
<evidence type="ECO:0000256" key="2">
    <source>
        <dbReference type="ARBA" id="ARBA00022605"/>
    </source>
</evidence>
<keyword evidence="6" id="KW-0067">ATP-binding</keyword>
<evidence type="ECO:0000256" key="5">
    <source>
        <dbReference type="ARBA" id="ARBA00022777"/>
    </source>
</evidence>
<evidence type="ECO:0000256" key="6">
    <source>
        <dbReference type="ARBA" id="ARBA00022840"/>
    </source>
</evidence>
<keyword evidence="4" id="KW-0547">Nucleotide-binding</keyword>
<sequence>MMGSGKSTIGELLARKLGYSFLDTVQIIERASKKEISEILKEYGEEKLREIESDVLNQVQSYVCCVVATEGGVVLKNSNWAVLHNGIVVFLDAAVPIIFRRLQREENELLQGFHSLEKLEDIRRARLPFYLQADIHILLNDNKNQELNYEAVVSEVIIQLTQFLREHKKPETV</sequence>
<keyword evidence="7" id="KW-0057">Aromatic amino acid biosynthesis</keyword>
<dbReference type="InterPro" id="IPR031322">
    <property type="entry name" value="Shikimate/glucono_kinase"/>
</dbReference>
<gene>
    <name evidence="8" type="ORF">Gasu_30830</name>
</gene>
<dbReference type="OMA" id="FMGCGKS"/>
<dbReference type="HAMAP" id="MF_00109">
    <property type="entry name" value="Shikimate_kinase"/>
    <property type="match status" value="1"/>
</dbReference>
<dbReference type="Gene3D" id="3.40.50.300">
    <property type="entry name" value="P-loop containing nucleotide triphosphate hydrolases"/>
    <property type="match status" value="1"/>
</dbReference>
<dbReference type="AlphaFoldDB" id="M2Y0U9"/>
<dbReference type="Gramene" id="EME29439">
    <property type="protein sequence ID" value="EME29439"/>
    <property type="gene ID" value="Gasu_30830"/>
</dbReference>
<dbReference type="PRINTS" id="PR01100">
    <property type="entry name" value="SHIKIMTKNASE"/>
</dbReference>
<keyword evidence="2" id="KW-0028">Amino-acid biosynthesis</keyword>
<evidence type="ECO:0000256" key="4">
    <source>
        <dbReference type="ARBA" id="ARBA00022741"/>
    </source>
</evidence>
<dbReference type="Pfam" id="PF01202">
    <property type="entry name" value="SKI"/>
    <property type="match status" value="1"/>
</dbReference>
<dbReference type="Proteomes" id="UP000030680">
    <property type="component" value="Unassembled WGS sequence"/>
</dbReference>
<dbReference type="GO" id="GO:0009073">
    <property type="term" value="P:aromatic amino acid family biosynthetic process"/>
    <property type="evidence" value="ECO:0007669"/>
    <property type="project" value="UniProtKB-KW"/>
</dbReference>
<dbReference type="KEGG" id="gsl:Gasu_30830"/>
<evidence type="ECO:0000256" key="1">
    <source>
        <dbReference type="ARBA" id="ARBA00006997"/>
    </source>
</evidence>